<dbReference type="Pfam" id="PF05996">
    <property type="entry name" value="Fe_bilin_red"/>
    <property type="match status" value="1"/>
</dbReference>
<dbReference type="PANTHER" id="PTHR34557">
    <property type="entry name" value="PHYTOCHROMOBILIN:FERREDOXIN OXIDOREDUCTASE, CHLOROPLASTIC"/>
    <property type="match status" value="1"/>
</dbReference>
<proteinExistence type="inferred from homology"/>
<evidence type="ECO:0000256" key="1">
    <source>
        <dbReference type="ARBA" id="ARBA00006908"/>
    </source>
</evidence>
<dbReference type="Proteomes" id="UP000002630">
    <property type="component" value="Linkage Group LG21"/>
</dbReference>
<gene>
    <name evidence="5" type="ORF">Esi_0437_0012</name>
</gene>
<evidence type="ECO:0000256" key="3">
    <source>
        <dbReference type="SAM" id="MobiDB-lite"/>
    </source>
</evidence>
<dbReference type="PANTHER" id="PTHR34557:SF1">
    <property type="entry name" value="PHYTOCHROMOBILIN:FERREDOXIN OXIDOREDUCTASE, CHLOROPLASTIC"/>
    <property type="match status" value="1"/>
</dbReference>
<dbReference type="GO" id="GO:0050618">
    <property type="term" value="F:phycoerythrobilin:ferredoxin oxidoreductase activity"/>
    <property type="evidence" value="ECO:0007669"/>
    <property type="project" value="UniProtKB-EC"/>
</dbReference>
<dbReference type="EMBL" id="FN649746">
    <property type="protein sequence ID" value="CBJ33174.1"/>
    <property type="molecule type" value="Genomic_DNA"/>
</dbReference>
<dbReference type="GO" id="GO:0010024">
    <property type="term" value="P:phytochromobilin biosynthetic process"/>
    <property type="evidence" value="ECO:0007669"/>
    <property type="project" value="InterPro"/>
</dbReference>
<dbReference type="PROSITE" id="PS51257">
    <property type="entry name" value="PROKAR_LIPOPROTEIN"/>
    <property type="match status" value="1"/>
</dbReference>
<evidence type="ECO:0000313" key="6">
    <source>
        <dbReference type="Proteomes" id="UP000002630"/>
    </source>
</evidence>
<feature type="region of interest" description="Disordered" evidence="3">
    <location>
        <begin position="35"/>
        <end position="87"/>
    </location>
</feature>
<dbReference type="AlphaFoldDB" id="D7G164"/>
<evidence type="ECO:0000256" key="2">
    <source>
        <dbReference type="ARBA" id="ARBA00023002"/>
    </source>
</evidence>
<organism evidence="5 6">
    <name type="scientific">Ectocarpus siliculosus</name>
    <name type="common">Brown alga</name>
    <name type="synonym">Conferva siliculosa</name>
    <dbReference type="NCBI Taxonomy" id="2880"/>
    <lineage>
        <taxon>Eukaryota</taxon>
        <taxon>Sar</taxon>
        <taxon>Stramenopiles</taxon>
        <taxon>Ochrophyta</taxon>
        <taxon>PX clade</taxon>
        <taxon>Phaeophyceae</taxon>
        <taxon>Ectocarpales</taxon>
        <taxon>Ectocarpaceae</taxon>
        <taxon>Ectocarpus</taxon>
    </lineage>
</organism>
<accession>D7G164</accession>
<evidence type="ECO:0000313" key="5">
    <source>
        <dbReference type="EMBL" id="CBJ33174.1"/>
    </source>
</evidence>
<dbReference type="EMBL" id="FN648638">
    <property type="protein sequence ID" value="CBJ33174.1"/>
    <property type="molecule type" value="Genomic_DNA"/>
</dbReference>
<dbReference type="OrthoDB" id="496703at2759"/>
<dbReference type="SUPFAM" id="SSF101447">
    <property type="entry name" value="Formin homology 2 domain (FH2 domain)"/>
    <property type="match status" value="1"/>
</dbReference>
<dbReference type="GO" id="GO:0050897">
    <property type="term" value="F:cobalt ion binding"/>
    <property type="evidence" value="ECO:0007669"/>
    <property type="project" value="InterPro"/>
</dbReference>
<keyword evidence="2 5" id="KW-0560">Oxidoreductase</keyword>
<comment type="similarity">
    <text evidence="1">Belongs to the HY2 family.</text>
</comment>
<evidence type="ECO:0000256" key="4">
    <source>
        <dbReference type="SAM" id="SignalP"/>
    </source>
</evidence>
<dbReference type="OMA" id="WTEEYIH"/>
<keyword evidence="4" id="KW-0732">Signal</keyword>
<feature type="chain" id="PRO_5003095672" evidence="4">
    <location>
        <begin position="31"/>
        <end position="371"/>
    </location>
</feature>
<dbReference type="Gene3D" id="3.40.1500.20">
    <property type="match status" value="1"/>
</dbReference>
<protein>
    <submittedName>
        <fullName evidence="5">Phycoerythrobilin:ferredoxin oxidoreductase</fullName>
        <ecNumber evidence="5">1.3.7.3</ecNumber>
    </submittedName>
</protein>
<dbReference type="EC" id="1.3.7.3" evidence="5"/>
<dbReference type="InParanoid" id="D7G164"/>
<dbReference type="InterPro" id="IPR009249">
    <property type="entry name" value="Ferredoxin-dep_bilin_Rdtase"/>
</dbReference>
<name>D7G164_ECTSI</name>
<feature type="compositionally biased region" description="Polar residues" evidence="3">
    <location>
        <begin position="42"/>
        <end position="57"/>
    </location>
</feature>
<dbReference type="eggNOG" id="ENOG502QXET">
    <property type="taxonomic scope" value="Eukaryota"/>
</dbReference>
<reference evidence="5 6" key="1">
    <citation type="journal article" date="2010" name="Nature">
        <title>The Ectocarpus genome and the independent evolution of multicellularity in brown algae.</title>
        <authorList>
            <person name="Cock J.M."/>
            <person name="Sterck L."/>
            <person name="Rouze P."/>
            <person name="Scornet D."/>
            <person name="Allen A.E."/>
            <person name="Amoutzias G."/>
            <person name="Anthouard V."/>
            <person name="Artiguenave F."/>
            <person name="Aury J.M."/>
            <person name="Badger J.H."/>
            <person name="Beszteri B."/>
            <person name="Billiau K."/>
            <person name="Bonnet E."/>
            <person name="Bothwell J.H."/>
            <person name="Bowler C."/>
            <person name="Boyen C."/>
            <person name="Brownlee C."/>
            <person name="Carrano C.J."/>
            <person name="Charrier B."/>
            <person name="Cho G.Y."/>
            <person name="Coelho S.M."/>
            <person name="Collen J."/>
            <person name="Corre E."/>
            <person name="Da Silva C."/>
            <person name="Delage L."/>
            <person name="Delaroque N."/>
            <person name="Dittami S.M."/>
            <person name="Doulbeau S."/>
            <person name="Elias M."/>
            <person name="Farnham G."/>
            <person name="Gachon C.M."/>
            <person name="Gschloessl B."/>
            <person name="Heesch S."/>
            <person name="Jabbari K."/>
            <person name="Jubin C."/>
            <person name="Kawai H."/>
            <person name="Kimura K."/>
            <person name="Kloareg B."/>
            <person name="Kupper F.C."/>
            <person name="Lang D."/>
            <person name="Le Bail A."/>
            <person name="Leblanc C."/>
            <person name="Lerouge P."/>
            <person name="Lohr M."/>
            <person name="Lopez P.J."/>
            <person name="Martens C."/>
            <person name="Maumus F."/>
            <person name="Michel G."/>
            <person name="Miranda-Saavedra D."/>
            <person name="Morales J."/>
            <person name="Moreau H."/>
            <person name="Motomura T."/>
            <person name="Nagasato C."/>
            <person name="Napoli C.A."/>
            <person name="Nelson D.R."/>
            <person name="Nyvall-Collen P."/>
            <person name="Peters A.F."/>
            <person name="Pommier C."/>
            <person name="Potin P."/>
            <person name="Poulain J."/>
            <person name="Quesneville H."/>
            <person name="Read B."/>
            <person name="Rensing S.A."/>
            <person name="Ritter A."/>
            <person name="Rousvoal S."/>
            <person name="Samanta M."/>
            <person name="Samson G."/>
            <person name="Schroeder D.C."/>
            <person name="Segurens B."/>
            <person name="Strittmatter M."/>
            <person name="Tonon T."/>
            <person name="Tregear J.W."/>
            <person name="Valentin K."/>
            <person name="von Dassow P."/>
            <person name="Yamagishi T."/>
            <person name="Van de Peer Y."/>
            <person name="Wincker P."/>
        </authorList>
    </citation>
    <scope>NUCLEOTIDE SEQUENCE [LARGE SCALE GENOMIC DNA]</scope>
    <source>
        <strain evidence="6">Ec32 / CCAP1310/4</strain>
    </source>
</reference>
<feature type="signal peptide" evidence="4">
    <location>
        <begin position="1"/>
        <end position="30"/>
    </location>
</feature>
<keyword evidence="6" id="KW-1185">Reference proteome</keyword>
<sequence>MEATPRGGRCGYALILCSVLLSCAARQASAFIPSPPARQRFHSTAPTTTTRSVIVNNRRSRSRRPAAAAASSEGVSTAQEDGVSARHNEATTPAAATVVEATSVKAGVPEAAAAVEAPPPPPPPPPPSYRRLYDAAMGLLESEIGLEPYPIPEGLEGNCAVVGKGRNLQTVETSITAFRSKKFRQVRAALVETDHATQVLNLVMFPSPSYDLPIFGADLVTLPGVHLICIDLQPAHPAQQLDAKADEAMHEAYKRHVEALPWGGDLPEAAQKFFSPHCLWAKLDPKEAVEQKALDAMMDYLREYLRLVEDAEPVEGDGPLAEISSGHAEYSKYRRENDPARGMLTRFYGAEWTEAAIAGILFDFDKQFPRE</sequence>